<sequence length="308" mass="35785">MSRTPPYPINSITEHRRILSLPGPDHPLIDVFRMEDVKYNSDERFRTLALNFYCISLKKKVSGKVIYGQGYYDFDEGLMSFFAPGQIVANVPENHKLEGWCVAFHPDFLRGCPLARKIGTYNFFSYAINEALFLSEKEEALMNGIVDNIRQELQTAIDGLTQEVMISHLELLLHYSHRFYLRQFITRKPAHHQLITEVENLLNAYFNNDKQLLSSGLPTVAYLADQLNKSPKYLSDLLRNLSGRSAQQHIQDHLLEKAKWLLTSSDFTVAEIAYRLGFDYPQSFNKLFRRKTNQTPLEYRQQNNQLKN</sequence>
<name>A0ACC6KVY4_9SPHI</name>
<organism evidence="1 2">
    <name type="scientific">Pedobacter africanus</name>
    <dbReference type="NCBI Taxonomy" id="151894"/>
    <lineage>
        <taxon>Bacteria</taxon>
        <taxon>Pseudomonadati</taxon>
        <taxon>Bacteroidota</taxon>
        <taxon>Sphingobacteriia</taxon>
        <taxon>Sphingobacteriales</taxon>
        <taxon>Sphingobacteriaceae</taxon>
        <taxon>Pedobacter</taxon>
    </lineage>
</organism>
<reference evidence="1" key="1">
    <citation type="submission" date="2023-07" db="EMBL/GenBank/DDBJ databases">
        <title>Sorghum-associated microbial communities from plants grown in Nebraska, USA.</title>
        <authorList>
            <person name="Schachtman D."/>
        </authorList>
    </citation>
    <scope>NUCLEOTIDE SEQUENCE</scope>
    <source>
        <strain evidence="1">2697</strain>
    </source>
</reference>
<dbReference type="Proteomes" id="UP001246858">
    <property type="component" value="Unassembled WGS sequence"/>
</dbReference>
<accession>A0ACC6KVY4</accession>
<evidence type="ECO:0000313" key="2">
    <source>
        <dbReference type="Proteomes" id="UP001246858"/>
    </source>
</evidence>
<gene>
    <name evidence="1" type="ORF">J2X78_001938</name>
</gene>
<keyword evidence="2" id="KW-1185">Reference proteome</keyword>
<dbReference type="EMBL" id="JAVDTF010000001">
    <property type="protein sequence ID" value="MDR6783386.1"/>
    <property type="molecule type" value="Genomic_DNA"/>
</dbReference>
<protein>
    <submittedName>
        <fullName evidence="1">AraC-like DNA-binding protein</fullName>
    </submittedName>
</protein>
<evidence type="ECO:0000313" key="1">
    <source>
        <dbReference type="EMBL" id="MDR6783386.1"/>
    </source>
</evidence>
<proteinExistence type="predicted"/>
<comment type="caution">
    <text evidence="1">The sequence shown here is derived from an EMBL/GenBank/DDBJ whole genome shotgun (WGS) entry which is preliminary data.</text>
</comment>